<evidence type="ECO:0000313" key="3">
    <source>
        <dbReference type="Proteomes" id="UP001237105"/>
    </source>
</evidence>
<name>A0ABT6T4G2_9ACTN</name>
<dbReference type="Pfam" id="PF26604">
    <property type="entry name" value="CBU_0592"/>
    <property type="match status" value="1"/>
</dbReference>
<dbReference type="InterPro" id="IPR058058">
    <property type="entry name" value="CBU_0592-like"/>
</dbReference>
<proteinExistence type="predicted"/>
<organism evidence="2 3">
    <name type="scientific">Streptomyces luteolus</name>
    <dbReference type="NCBI Taxonomy" id="3043615"/>
    <lineage>
        <taxon>Bacteria</taxon>
        <taxon>Bacillati</taxon>
        <taxon>Actinomycetota</taxon>
        <taxon>Actinomycetes</taxon>
        <taxon>Kitasatosporales</taxon>
        <taxon>Streptomycetaceae</taxon>
        <taxon>Streptomyces</taxon>
    </lineage>
</organism>
<dbReference type="RefSeq" id="WP_282538585.1">
    <property type="nucleotide sequence ID" value="NZ_JASCIS010000041.1"/>
</dbReference>
<sequence length="89" mass="9549">MTLQLIGALLILVSFVLAQTGRLAFGSARYLWLNFIGSSLLAIDAVAEKQWGFALLEGAWGLYSLLGLVDWARGRPVSGREPVGNGESV</sequence>
<protein>
    <recommendedName>
        <fullName evidence="1">CBU-0592-like domain-containing protein</fullName>
    </recommendedName>
</protein>
<dbReference type="Proteomes" id="UP001237105">
    <property type="component" value="Unassembled WGS sequence"/>
</dbReference>
<dbReference type="NCBIfam" id="NF047864">
    <property type="entry name" value="CBU_0592_membra"/>
    <property type="match status" value="1"/>
</dbReference>
<gene>
    <name evidence="2" type="ORF">QIT00_30030</name>
</gene>
<dbReference type="EMBL" id="JASCIS010000041">
    <property type="protein sequence ID" value="MDI3422729.1"/>
    <property type="molecule type" value="Genomic_DNA"/>
</dbReference>
<comment type="caution">
    <text evidence="2">The sequence shown here is derived from an EMBL/GenBank/DDBJ whole genome shotgun (WGS) entry which is preliminary data.</text>
</comment>
<reference evidence="2 3" key="1">
    <citation type="submission" date="2023-05" db="EMBL/GenBank/DDBJ databases">
        <title>Draft genome sequence of Streptomyces sp. B-S-A12 isolated from a cave soil in Thailand.</title>
        <authorList>
            <person name="Chamroensaksri N."/>
            <person name="Muangham S."/>
        </authorList>
    </citation>
    <scope>NUCLEOTIDE SEQUENCE [LARGE SCALE GENOMIC DNA]</scope>
    <source>
        <strain evidence="2 3">B-S-A12</strain>
    </source>
</reference>
<evidence type="ECO:0000259" key="1">
    <source>
        <dbReference type="Pfam" id="PF26604"/>
    </source>
</evidence>
<evidence type="ECO:0000313" key="2">
    <source>
        <dbReference type="EMBL" id="MDI3422729.1"/>
    </source>
</evidence>
<feature type="domain" description="CBU-0592-like" evidence="1">
    <location>
        <begin position="4"/>
        <end position="74"/>
    </location>
</feature>
<accession>A0ABT6T4G2</accession>
<keyword evidence="3" id="KW-1185">Reference proteome</keyword>